<dbReference type="EMBL" id="BLAY01000048">
    <property type="protein sequence ID" value="GET38598.1"/>
    <property type="molecule type" value="Genomic_DNA"/>
</dbReference>
<dbReference type="RefSeq" id="WP_226582521.1">
    <property type="nucleotide sequence ID" value="NZ_BLAY01000048.1"/>
</dbReference>
<accession>A0AAV3X8U9</accession>
<feature type="region of interest" description="Disordered" evidence="1">
    <location>
        <begin position="355"/>
        <end position="376"/>
    </location>
</feature>
<evidence type="ECO:0000313" key="2">
    <source>
        <dbReference type="EMBL" id="GET38598.1"/>
    </source>
</evidence>
<dbReference type="Proteomes" id="UP001050975">
    <property type="component" value="Unassembled WGS sequence"/>
</dbReference>
<keyword evidence="3" id="KW-1185">Reference proteome</keyword>
<sequence length="461" mass="52286">MPDHISLLSVTDSTVLDRISIYIYEAVLEMQRQHPEWLKEKYRKVAWKDDRYQSIFKDRLKQELLNASDQKAQLVKVRKFLQLLVEPSFFETAEFKVLIKNLRQIIIQPETPSNGGENLGSKSAGAIAILLLDVENLQLDVETEKFLEKICTYPIQIKIAFANWRSMGRKDAEFHERHYELIHVPPGKDSADLKMATVGSSIFVHYPNAKEVLVCSSDNAIIHLCTTLQTHGLTVYRVRKQKGEIAVFNSKTGETQTHSLKPIPEMPSVEEFIACLKQLIKAEQLQTGCQWLKLSRISNLFQSKYQITITQVVATHFPGKRTRDIFFEYPSEFVAHQVSERSPLYITLFEMSEPKASNGNGSNPELDEQNNMRNSSISSPAELEDALVNLLKSLTAKSSNIAISMSSLGSEFHKKYGKTISQTLDELNLNGNFPKFIKSCSSLKLGQTKKGWQVAIAQTEE</sequence>
<dbReference type="AlphaFoldDB" id="A0AAV3X8U9"/>
<protein>
    <recommendedName>
        <fullName evidence="4">NYN domain-containing protein</fullName>
    </recommendedName>
</protein>
<evidence type="ECO:0000313" key="3">
    <source>
        <dbReference type="Proteomes" id="UP001050975"/>
    </source>
</evidence>
<evidence type="ECO:0000256" key="1">
    <source>
        <dbReference type="SAM" id="MobiDB-lite"/>
    </source>
</evidence>
<evidence type="ECO:0008006" key="4">
    <source>
        <dbReference type="Google" id="ProtNLM"/>
    </source>
</evidence>
<reference evidence="2" key="1">
    <citation type="submission" date="2019-10" db="EMBL/GenBank/DDBJ databases">
        <title>Draft genome sequece of Microseira wollei NIES-4236.</title>
        <authorList>
            <person name="Yamaguchi H."/>
            <person name="Suzuki S."/>
            <person name="Kawachi M."/>
        </authorList>
    </citation>
    <scope>NUCLEOTIDE SEQUENCE</scope>
    <source>
        <strain evidence="2">NIES-4236</strain>
    </source>
</reference>
<gene>
    <name evidence="2" type="ORF">MiSe_33560</name>
</gene>
<organism evidence="2 3">
    <name type="scientific">Microseira wollei NIES-4236</name>
    <dbReference type="NCBI Taxonomy" id="2530354"/>
    <lineage>
        <taxon>Bacteria</taxon>
        <taxon>Bacillati</taxon>
        <taxon>Cyanobacteriota</taxon>
        <taxon>Cyanophyceae</taxon>
        <taxon>Oscillatoriophycideae</taxon>
        <taxon>Aerosakkonematales</taxon>
        <taxon>Aerosakkonemataceae</taxon>
        <taxon>Microseira</taxon>
    </lineage>
</organism>
<comment type="caution">
    <text evidence="2">The sequence shown here is derived from an EMBL/GenBank/DDBJ whole genome shotgun (WGS) entry which is preliminary data.</text>
</comment>
<name>A0AAV3X8U9_9CYAN</name>
<proteinExistence type="predicted"/>